<evidence type="ECO:0008006" key="3">
    <source>
        <dbReference type="Google" id="ProtNLM"/>
    </source>
</evidence>
<dbReference type="InterPro" id="IPR032675">
    <property type="entry name" value="LRR_dom_sf"/>
</dbReference>
<gene>
    <name evidence="1" type="ORF">CTEN0397_LOCUS13712</name>
    <name evidence="2" type="ORF">CTEN0397_LOCUS13717</name>
</gene>
<name>A0A6U1S5Y9_CYCTE</name>
<evidence type="ECO:0000313" key="1">
    <source>
        <dbReference type="EMBL" id="CAD8942645.1"/>
    </source>
</evidence>
<proteinExistence type="predicted"/>
<dbReference type="PANTHER" id="PTHR48057:SF7">
    <property type="entry name" value="LEUCINE-RICH REPEAT SERINE_THREONINE-PROTEIN KINASE 1"/>
    <property type="match status" value="1"/>
</dbReference>
<organism evidence="2">
    <name type="scientific">Cyclophora tenuis</name>
    <name type="common">Marine diatom</name>
    <dbReference type="NCBI Taxonomy" id="216820"/>
    <lineage>
        <taxon>Eukaryota</taxon>
        <taxon>Sar</taxon>
        <taxon>Stramenopiles</taxon>
        <taxon>Ochrophyta</taxon>
        <taxon>Bacillariophyta</taxon>
        <taxon>Fragilariophyceae</taxon>
        <taxon>Fragilariophycidae</taxon>
        <taxon>Cyclophorales</taxon>
        <taxon>Cyclophoraceae</taxon>
        <taxon>Cyclophora</taxon>
    </lineage>
</organism>
<protein>
    <recommendedName>
        <fullName evidence="3">Leucine-rich repeat-containing N-terminal plant-type domain-containing protein</fullName>
    </recommendedName>
</protein>
<accession>A0A6U1S5Y9</accession>
<dbReference type="AlphaFoldDB" id="A0A6U1S5Y9"/>
<dbReference type="PANTHER" id="PTHR48057">
    <property type="entry name" value="LEUCINE-RICH REPEAT SERINE/THREONINE-PROTEIN KINASE 1"/>
    <property type="match status" value="1"/>
</dbReference>
<dbReference type="Pfam" id="PF13855">
    <property type="entry name" value="LRR_8"/>
    <property type="match status" value="1"/>
</dbReference>
<dbReference type="SUPFAM" id="SSF52058">
    <property type="entry name" value="L domain-like"/>
    <property type="match status" value="1"/>
</dbReference>
<reference evidence="2" key="1">
    <citation type="submission" date="2021-01" db="EMBL/GenBank/DDBJ databases">
        <authorList>
            <person name="Corre E."/>
            <person name="Pelletier E."/>
            <person name="Niang G."/>
            <person name="Scheremetjew M."/>
            <person name="Finn R."/>
            <person name="Kale V."/>
            <person name="Holt S."/>
            <person name="Cochrane G."/>
            <person name="Meng A."/>
            <person name="Brown T."/>
            <person name="Cohen L."/>
        </authorList>
    </citation>
    <scope>NUCLEOTIDE SEQUENCE</scope>
    <source>
        <strain evidence="2">ECT3854</strain>
    </source>
</reference>
<dbReference type="InterPro" id="IPR001611">
    <property type="entry name" value="Leu-rich_rpt"/>
</dbReference>
<dbReference type="EMBL" id="HBFW01021299">
    <property type="protein sequence ID" value="CAD8942650.1"/>
    <property type="molecule type" value="Transcribed_RNA"/>
</dbReference>
<dbReference type="InterPro" id="IPR052595">
    <property type="entry name" value="LRRC69/RLP"/>
</dbReference>
<dbReference type="Gene3D" id="3.80.10.10">
    <property type="entry name" value="Ribonuclease Inhibitor"/>
    <property type="match status" value="1"/>
</dbReference>
<sequence>MELVQQRYALTVLLFAVGAADKTDMLDNSKHECDWDGNLCNENQQLDEIYLYNNRQTGSVIPPEVGLLVHLEYLDLQNNQLQGTVPAELDQLTNLRILNLRENEYLRGEIPTALCSSVARLTGIHVDCMIQCTCCNYPAEGCP</sequence>
<dbReference type="EMBL" id="HBFW01021288">
    <property type="protein sequence ID" value="CAD8942645.1"/>
    <property type="molecule type" value="Transcribed_RNA"/>
</dbReference>
<evidence type="ECO:0000313" key="2">
    <source>
        <dbReference type="EMBL" id="CAD8942650.1"/>
    </source>
</evidence>